<evidence type="ECO:0000313" key="5">
    <source>
        <dbReference type="Proteomes" id="UP001642409"/>
    </source>
</evidence>
<evidence type="ECO:0000256" key="1">
    <source>
        <dbReference type="ARBA" id="ARBA00022722"/>
    </source>
</evidence>
<evidence type="ECO:0000313" key="4">
    <source>
        <dbReference type="EMBL" id="CAL6001609.1"/>
    </source>
</evidence>
<keyword evidence="1" id="KW-0540">Nuclease</keyword>
<reference evidence="3" key="1">
    <citation type="submission" date="2023-06" db="EMBL/GenBank/DDBJ databases">
        <authorList>
            <person name="Kurt Z."/>
        </authorList>
    </citation>
    <scope>NUCLEOTIDE SEQUENCE</scope>
</reference>
<sequence length="251" mass="29652">MLCVSLTLNQLFPGMYGSELRQQLKAYTAENATTLGYQRARQEMYGYIYNDPKDTAVYCIYTGFRMDCRYDWMDENCNSDLNCEHTVPQSFFEKKDPMISDMHHLRPTWHSVNSARSDYPFKTLKENEIDEYWGNNRTHQTKKPKDVENWSALHKAKSFMPREIQRGDTARAVAYFYCRYPTQAGEIYKTFLNVDDMIDWDEAHAPTDLQYAQYLRVVEIQGNRNPFQEERGLVARAYCDLSKKYPCSNYK</sequence>
<reference evidence="4 5" key="2">
    <citation type="submission" date="2024-07" db="EMBL/GenBank/DDBJ databases">
        <authorList>
            <person name="Akdeniz Z."/>
        </authorList>
    </citation>
    <scope>NUCLEOTIDE SEQUENCE [LARGE SCALE GENOMIC DNA]</scope>
</reference>
<evidence type="ECO:0000256" key="2">
    <source>
        <dbReference type="ARBA" id="ARBA00022801"/>
    </source>
</evidence>
<dbReference type="Proteomes" id="UP001642409">
    <property type="component" value="Unassembled WGS sequence"/>
</dbReference>
<dbReference type="SUPFAM" id="SSF54060">
    <property type="entry name" value="His-Me finger endonucleases"/>
    <property type="match status" value="1"/>
</dbReference>
<dbReference type="EMBL" id="CATOUU010001031">
    <property type="protein sequence ID" value="CAI9967955.1"/>
    <property type="molecule type" value="Genomic_DNA"/>
</dbReference>
<dbReference type="GO" id="GO:0004518">
    <property type="term" value="F:nuclease activity"/>
    <property type="evidence" value="ECO:0007669"/>
    <property type="project" value="UniProtKB-KW"/>
</dbReference>
<keyword evidence="2" id="KW-0378">Hydrolase</keyword>
<gene>
    <name evidence="4" type="ORF">HINF_LOCUS17518</name>
    <name evidence="3" type="ORF">HINF_LOCUS55600</name>
</gene>
<dbReference type="InterPro" id="IPR044925">
    <property type="entry name" value="His-Me_finger_sf"/>
</dbReference>
<accession>A0AA86RJN9</accession>
<dbReference type="PANTHER" id="PTHR33607">
    <property type="entry name" value="ENDONUCLEASE-1"/>
    <property type="match status" value="1"/>
</dbReference>
<organism evidence="3">
    <name type="scientific">Hexamita inflata</name>
    <dbReference type="NCBI Taxonomy" id="28002"/>
    <lineage>
        <taxon>Eukaryota</taxon>
        <taxon>Metamonada</taxon>
        <taxon>Diplomonadida</taxon>
        <taxon>Hexamitidae</taxon>
        <taxon>Hexamitinae</taxon>
        <taxon>Hexamita</taxon>
    </lineage>
</organism>
<name>A0AA86RJN9_9EUKA</name>
<dbReference type="AlphaFoldDB" id="A0AA86RJN9"/>
<dbReference type="PANTHER" id="PTHR33607:SF2">
    <property type="entry name" value="ENDONUCLEASE-1"/>
    <property type="match status" value="1"/>
</dbReference>
<dbReference type="Pfam" id="PF04231">
    <property type="entry name" value="Endonuclease_1"/>
    <property type="match status" value="1"/>
</dbReference>
<proteinExistence type="predicted"/>
<dbReference type="GO" id="GO:0016787">
    <property type="term" value="F:hydrolase activity"/>
    <property type="evidence" value="ECO:0007669"/>
    <property type="project" value="UniProtKB-KW"/>
</dbReference>
<comment type="caution">
    <text evidence="3">The sequence shown here is derived from an EMBL/GenBank/DDBJ whole genome shotgun (WGS) entry which is preliminary data.</text>
</comment>
<keyword evidence="5" id="KW-1185">Reference proteome</keyword>
<evidence type="ECO:0000313" key="3">
    <source>
        <dbReference type="EMBL" id="CAI9967955.1"/>
    </source>
</evidence>
<dbReference type="InterPro" id="IPR007346">
    <property type="entry name" value="Endonuclease-I"/>
</dbReference>
<dbReference type="EMBL" id="CAXDID020000044">
    <property type="protein sequence ID" value="CAL6001609.1"/>
    <property type="molecule type" value="Genomic_DNA"/>
</dbReference>
<protein>
    <submittedName>
        <fullName evidence="3">Extracellular nuclease</fullName>
    </submittedName>
    <submittedName>
        <fullName evidence="4">Extracellular_nuclease</fullName>
    </submittedName>
</protein>